<evidence type="ECO:0000256" key="5">
    <source>
        <dbReference type="ARBA" id="ARBA00022553"/>
    </source>
</evidence>
<proteinExistence type="predicted"/>
<dbReference type="PANTHER" id="PTHR31169">
    <property type="entry name" value="OS05G0300700 PROTEIN"/>
    <property type="match status" value="1"/>
</dbReference>
<reference evidence="11" key="1">
    <citation type="submission" date="2022-12" db="EMBL/GenBank/DDBJ databases">
        <title>Draft genome assemblies for two species of Escallonia (Escalloniales).</title>
        <authorList>
            <person name="Chanderbali A."/>
            <person name="Dervinis C."/>
            <person name="Anghel I."/>
            <person name="Soltis D."/>
            <person name="Soltis P."/>
            <person name="Zapata F."/>
        </authorList>
    </citation>
    <scope>NUCLEOTIDE SEQUENCE</scope>
    <source>
        <strain evidence="11">UCBG64.0493</strain>
        <tissue evidence="11">Leaf</tissue>
    </source>
</reference>
<dbReference type="Pfam" id="PF10497">
    <property type="entry name" value="zf-4CXXC_R1"/>
    <property type="match status" value="1"/>
</dbReference>
<evidence type="ECO:0000256" key="8">
    <source>
        <dbReference type="ARBA" id="ARBA00023163"/>
    </source>
</evidence>
<evidence type="ECO:0000256" key="1">
    <source>
        <dbReference type="ARBA" id="ARBA00004123"/>
    </source>
</evidence>
<dbReference type="GO" id="GO:0005634">
    <property type="term" value="C:nucleus"/>
    <property type="evidence" value="ECO:0007669"/>
    <property type="project" value="UniProtKB-SubCell"/>
</dbReference>
<comment type="subcellular location">
    <subcellularLocation>
        <location evidence="2">Cytoplasm</location>
    </subcellularLocation>
    <subcellularLocation>
        <location evidence="1">Nucleus</location>
    </subcellularLocation>
</comment>
<feature type="domain" description="Zinc-finger" evidence="10">
    <location>
        <begin position="2"/>
        <end position="53"/>
    </location>
</feature>
<dbReference type="GO" id="GO:0005737">
    <property type="term" value="C:cytoplasm"/>
    <property type="evidence" value="ECO:0007669"/>
    <property type="project" value="UniProtKB-SubCell"/>
</dbReference>
<dbReference type="Proteomes" id="UP001188597">
    <property type="component" value="Unassembled WGS sequence"/>
</dbReference>
<evidence type="ECO:0000256" key="3">
    <source>
        <dbReference type="ARBA" id="ARBA00022490"/>
    </source>
</evidence>
<evidence type="ECO:0000259" key="10">
    <source>
        <dbReference type="Pfam" id="PF10497"/>
    </source>
</evidence>
<evidence type="ECO:0000256" key="9">
    <source>
        <dbReference type="ARBA" id="ARBA00023242"/>
    </source>
</evidence>
<keyword evidence="9" id="KW-0539">Nucleus</keyword>
<evidence type="ECO:0000313" key="11">
    <source>
        <dbReference type="EMBL" id="KAK3017790.1"/>
    </source>
</evidence>
<accession>A0AA89AWD5</accession>
<keyword evidence="12" id="KW-1185">Reference proteome</keyword>
<gene>
    <name evidence="11" type="ORF">RJ639_003420</name>
</gene>
<keyword evidence="4" id="KW-1017">Isopeptide bond</keyword>
<keyword evidence="3" id="KW-0963">Cytoplasm</keyword>
<keyword evidence="5" id="KW-0597">Phosphoprotein</keyword>
<dbReference type="GO" id="GO:0006355">
    <property type="term" value="P:regulation of DNA-templated transcription"/>
    <property type="evidence" value="ECO:0007669"/>
    <property type="project" value="InterPro"/>
</dbReference>
<evidence type="ECO:0000256" key="2">
    <source>
        <dbReference type="ARBA" id="ARBA00004496"/>
    </source>
</evidence>
<keyword evidence="8" id="KW-0804">Transcription</keyword>
<keyword evidence="6" id="KW-0832">Ubl conjugation</keyword>
<organism evidence="11 12">
    <name type="scientific">Escallonia herrerae</name>
    <dbReference type="NCBI Taxonomy" id="1293975"/>
    <lineage>
        <taxon>Eukaryota</taxon>
        <taxon>Viridiplantae</taxon>
        <taxon>Streptophyta</taxon>
        <taxon>Embryophyta</taxon>
        <taxon>Tracheophyta</taxon>
        <taxon>Spermatophyta</taxon>
        <taxon>Magnoliopsida</taxon>
        <taxon>eudicotyledons</taxon>
        <taxon>Gunneridae</taxon>
        <taxon>Pentapetalae</taxon>
        <taxon>asterids</taxon>
        <taxon>campanulids</taxon>
        <taxon>Escalloniales</taxon>
        <taxon>Escalloniaceae</taxon>
        <taxon>Escallonia</taxon>
    </lineage>
</organism>
<evidence type="ECO:0000256" key="7">
    <source>
        <dbReference type="ARBA" id="ARBA00023015"/>
    </source>
</evidence>
<name>A0AA89AWD5_9ASTE</name>
<sequence>MYDSVNGRGCHQCRQKTVDFAVSKTVDFAVSCSNQVESKRCRSHFCHKCLLSRKKQGLQPTGILIHAAKANGYSSVLELLHVKGFGMSKTEGTSSKRPIASNEEHVVRSLRRGHLGGKVQSKEIVAKIPQPQGIESTKLGEMSMPAEDIGQALQSLKHSERQFSSSAFCCYKNIDHMIRVSKSDQ</sequence>
<evidence type="ECO:0000256" key="6">
    <source>
        <dbReference type="ARBA" id="ARBA00022843"/>
    </source>
</evidence>
<dbReference type="InterPro" id="IPR040221">
    <property type="entry name" value="CDCA7/CDA7L"/>
</dbReference>
<evidence type="ECO:0000313" key="12">
    <source>
        <dbReference type="Proteomes" id="UP001188597"/>
    </source>
</evidence>
<keyword evidence="7" id="KW-0805">Transcription regulation</keyword>
<dbReference type="InterPro" id="IPR018866">
    <property type="entry name" value="Znf-4CXXC_R1"/>
</dbReference>
<dbReference type="EMBL" id="JAVXUP010000979">
    <property type="protein sequence ID" value="KAK3017790.1"/>
    <property type="molecule type" value="Genomic_DNA"/>
</dbReference>
<evidence type="ECO:0000256" key="4">
    <source>
        <dbReference type="ARBA" id="ARBA00022499"/>
    </source>
</evidence>
<dbReference type="AlphaFoldDB" id="A0AA89AWD5"/>
<dbReference type="PANTHER" id="PTHR31169:SF8">
    <property type="entry name" value="ZINC-FINGER DOMAIN OF MONOAMINE-OXIDASE A REPRESSOR R1 PROTEIN"/>
    <property type="match status" value="1"/>
</dbReference>
<protein>
    <recommendedName>
        <fullName evidence="10">Zinc-finger domain-containing protein</fullName>
    </recommendedName>
</protein>
<comment type="caution">
    <text evidence="11">The sequence shown here is derived from an EMBL/GenBank/DDBJ whole genome shotgun (WGS) entry which is preliminary data.</text>
</comment>